<comment type="caution">
    <text evidence="1">The sequence shown here is derived from an EMBL/GenBank/DDBJ whole genome shotgun (WGS) entry which is preliminary data.</text>
</comment>
<dbReference type="EMBL" id="ACFU01000026">
    <property type="protein sequence ID" value="EEF13166.1"/>
    <property type="molecule type" value="Genomic_DNA"/>
</dbReference>
<gene>
    <name evidence="1" type="ORF">CAMRE0001_2116</name>
</gene>
<name>B9D4C0_CAMRE</name>
<keyword evidence="2" id="KW-1185">Reference proteome</keyword>
<sequence>MSLNLAEFADSGGLNLGRTAFVFKFVVSFYCQISTHKFG</sequence>
<evidence type="ECO:0000313" key="1">
    <source>
        <dbReference type="EMBL" id="EEF13166.1"/>
    </source>
</evidence>
<organism evidence="1 2">
    <name type="scientific">Campylobacter rectus RM3267</name>
    <dbReference type="NCBI Taxonomy" id="553218"/>
    <lineage>
        <taxon>Bacteria</taxon>
        <taxon>Pseudomonadati</taxon>
        <taxon>Campylobacterota</taxon>
        <taxon>Epsilonproteobacteria</taxon>
        <taxon>Campylobacterales</taxon>
        <taxon>Campylobacteraceae</taxon>
        <taxon>Campylobacter</taxon>
    </lineage>
</organism>
<accession>B9D4C0</accession>
<reference evidence="1 2" key="1">
    <citation type="submission" date="2008-08" db="EMBL/GenBank/DDBJ databases">
        <authorList>
            <person name="Madupu R."/>
            <person name="Durkin A.S."/>
            <person name="Torralba M."/>
            <person name="Methe B."/>
            <person name="Sutton G.G."/>
            <person name="Strausberg R.L."/>
            <person name="Nelson K.E."/>
        </authorList>
    </citation>
    <scope>NUCLEOTIDE SEQUENCE [LARGE SCALE GENOMIC DNA]</scope>
    <source>
        <strain evidence="1 2">RM3267</strain>
    </source>
</reference>
<evidence type="ECO:0000313" key="2">
    <source>
        <dbReference type="Proteomes" id="UP000003082"/>
    </source>
</evidence>
<dbReference type="AlphaFoldDB" id="B9D4C0"/>
<proteinExistence type="predicted"/>
<dbReference type="Proteomes" id="UP000003082">
    <property type="component" value="Unassembled WGS sequence"/>
</dbReference>
<protein>
    <submittedName>
        <fullName evidence="1">Uncharacterized protein</fullName>
    </submittedName>
</protein>